<feature type="non-terminal residue" evidence="1">
    <location>
        <position position="87"/>
    </location>
</feature>
<sequence length="87" mass="9506">MASIDDFICKICSKLQSRQIIEDGGGGSNSTAMTNPSVFSSLMNDSKNAFLAQAPLSSSLNLSLMEAKKNFLENAQQIDLRERAEFE</sequence>
<reference evidence="1 2" key="1">
    <citation type="submission" date="2017-03" db="EMBL/GenBank/DDBJ databases">
        <title>Genome Survey of Euroglyphus maynei.</title>
        <authorList>
            <person name="Arlian L.G."/>
            <person name="Morgan M.S."/>
            <person name="Rider S.D."/>
        </authorList>
    </citation>
    <scope>NUCLEOTIDE SEQUENCE [LARGE SCALE GENOMIC DNA]</scope>
    <source>
        <strain evidence="1">Arlian Lab</strain>
        <tissue evidence="1">Whole body</tissue>
    </source>
</reference>
<gene>
    <name evidence="1" type="ORF">BLA29_014440</name>
</gene>
<accession>A0A1Y3AVI2</accession>
<organism evidence="1 2">
    <name type="scientific">Euroglyphus maynei</name>
    <name type="common">Mayne's house dust mite</name>
    <dbReference type="NCBI Taxonomy" id="6958"/>
    <lineage>
        <taxon>Eukaryota</taxon>
        <taxon>Metazoa</taxon>
        <taxon>Ecdysozoa</taxon>
        <taxon>Arthropoda</taxon>
        <taxon>Chelicerata</taxon>
        <taxon>Arachnida</taxon>
        <taxon>Acari</taxon>
        <taxon>Acariformes</taxon>
        <taxon>Sarcoptiformes</taxon>
        <taxon>Astigmata</taxon>
        <taxon>Psoroptidia</taxon>
        <taxon>Analgoidea</taxon>
        <taxon>Pyroglyphidae</taxon>
        <taxon>Pyroglyphinae</taxon>
        <taxon>Euroglyphus</taxon>
    </lineage>
</organism>
<dbReference type="EMBL" id="MUJZ01060939">
    <property type="protein sequence ID" value="OTF71466.1"/>
    <property type="molecule type" value="Genomic_DNA"/>
</dbReference>
<dbReference type="Proteomes" id="UP000194236">
    <property type="component" value="Unassembled WGS sequence"/>
</dbReference>
<evidence type="ECO:0000313" key="1">
    <source>
        <dbReference type="EMBL" id="OTF71466.1"/>
    </source>
</evidence>
<evidence type="ECO:0000313" key="2">
    <source>
        <dbReference type="Proteomes" id="UP000194236"/>
    </source>
</evidence>
<proteinExistence type="predicted"/>
<keyword evidence="2" id="KW-1185">Reference proteome</keyword>
<protein>
    <submittedName>
        <fullName evidence="1">Uncharacterized protein</fullName>
    </submittedName>
</protein>
<comment type="caution">
    <text evidence="1">The sequence shown here is derived from an EMBL/GenBank/DDBJ whole genome shotgun (WGS) entry which is preliminary data.</text>
</comment>
<name>A0A1Y3AVI2_EURMA</name>
<dbReference type="AlphaFoldDB" id="A0A1Y3AVI2"/>